<gene>
    <name evidence="12" type="ORF">B0J12DRAFT_551604</name>
</gene>
<evidence type="ECO:0000256" key="2">
    <source>
        <dbReference type="ARBA" id="ARBA00012668"/>
    </source>
</evidence>
<evidence type="ECO:0000259" key="11">
    <source>
        <dbReference type="PROSITE" id="PS51384"/>
    </source>
</evidence>
<feature type="transmembrane region" description="Helical" evidence="10">
    <location>
        <begin position="143"/>
        <end position="161"/>
    </location>
</feature>
<dbReference type="PANTHER" id="PTHR32361">
    <property type="entry name" value="FERRIC/CUPRIC REDUCTASE TRANSMEMBRANE COMPONENT"/>
    <property type="match status" value="1"/>
</dbReference>
<feature type="non-terminal residue" evidence="12">
    <location>
        <position position="1"/>
    </location>
</feature>
<proteinExistence type="predicted"/>
<keyword evidence="4" id="KW-1003">Cell membrane</keyword>
<feature type="transmembrane region" description="Helical" evidence="10">
    <location>
        <begin position="210"/>
        <end position="229"/>
    </location>
</feature>
<dbReference type="Proteomes" id="UP000774617">
    <property type="component" value="Unassembled WGS sequence"/>
</dbReference>
<keyword evidence="3" id="KW-0813">Transport</keyword>
<evidence type="ECO:0000256" key="7">
    <source>
        <dbReference type="ARBA" id="ARBA00023065"/>
    </source>
</evidence>
<feature type="domain" description="FAD-binding FR-type" evidence="11">
    <location>
        <begin position="266"/>
        <end position="371"/>
    </location>
</feature>
<dbReference type="InterPro" id="IPR017927">
    <property type="entry name" value="FAD-bd_FR_type"/>
</dbReference>
<dbReference type="SFLD" id="SFLDS00052">
    <property type="entry name" value="Ferric_Reductase_Domain"/>
    <property type="match status" value="1"/>
</dbReference>
<evidence type="ECO:0000256" key="5">
    <source>
        <dbReference type="ARBA" id="ARBA00022692"/>
    </source>
</evidence>
<feature type="non-terminal residue" evidence="12">
    <location>
        <position position="521"/>
    </location>
</feature>
<dbReference type="CDD" id="cd06186">
    <property type="entry name" value="NOX_Duox_like_FAD_NADP"/>
    <property type="match status" value="1"/>
</dbReference>
<comment type="subcellular location">
    <subcellularLocation>
        <location evidence="1">Cell membrane</location>
        <topology evidence="1">Multi-pass membrane protein</topology>
    </subcellularLocation>
</comment>
<evidence type="ECO:0000256" key="10">
    <source>
        <dbReference type="SAM" id="Phobius"/>
    </source>
</evidence>
<evidence type="ECO:0000256" key="4">
    <source>
        <dbReference type="ARBA" id="ARBA00022475"/>
    </source>
</evidence>
<evidence type="ECO:0000256" key="9">
    <source>
        <dbReference type="ARBA" id="ARBA00048483"/>
    </source>
</evidence>
<feature type="transmembrane region" description="Helical" evidence="10">
    <location>
        <begin position="181"/>
        <end position="203"/>
    </location>
</feature>
<evidence type="ECO:0000256" key="8">
    <source>
        <dbReference type="ARBA" id="ARBA00023136"/>
    </source>
</evidence>
<dbReference type="SUPFAM" id="SSF63380">
    <property type="entry name" value="Riboflavin synthase domain-like"/>
    <property type="match status" value="1"/>
</dbReference>
<organism evidence="12 13">
    <name type="scientific">Macrophomina phaseolina</name>
    <dbReference type="NCBI Taxonomy" id="35725"/>
    <lineage>
        <taxon>Eukaryota</taxon>
        <taxon>Fungi</taxon>
        <taxon>Dikarya</taxon>
        <taxon>Ascomycota</taxon>
        <taxon>Pezizomycotina</taxon>
        <taxon>Dothideomycetes</taxon>
        <taxon>Dothideomycetes incertae sedis</taxon>
        <taxon>Botryosphaeriales</taxon>
        <taxon>Botryosphaeriaceae</taxon>
        <taxon>Macrophomina</taxon>
    </lineage>
</organism>
<name>A0ABQ8FRG7_9PEZI</name>
<dbReference type="InterPro" id="IPR013112">
    <property type="entry name" value="FAD-bd_8"/>
</dbReference>
<dbReference type="Gene3D" id="3.40.50.80">
    <property type="entry name" value="Nucleotide-binding domain of ferredoxin-NADP reductase (FNR) module"/>
    <property type="match status" value="1"/>
</dbReference>
<feature type="transmembrane region" description="Helical" evidence="10">
    <location>
        <begin position="101"/>
        <end position="122"/>
    </location>
</feature>
<dbReference type="SFLD" id="SFLDG01168">
    <property type="entry name" value="Ferric_reductase_subgroup_(FRE"/>
    <property type="match status" value="1"/>
</dbReference>
<keyword evidence="6 10" id="KW-1133">Transmembrane helix</keyword>
<dbReference type="EMBL" id="JAGTJR010000074">
    <property type="protein sequence ID" value="KAH7016636.1"/>
    <property type="molecule type" value="Genomic_DNA"/>
</dbReference>
<evidence type="ECO:0000256" key="6">
    <source>
        <dbReference type="ARBA" id="ARBA00022989"/>
    </source>
</evidence>
<dbReference type="PROSITE" id="PS51384">
    <property type="entry name" value="FAD_FR"/>
    <property type="match status" value="1"/>
</dbReference>
<feature type="transmembrane region" description="Helical" evidence="10">
    <location>
        <begin position="235"/>
        <end position="254"/>
    </location>
</feature>
<keyword evidence="5 10" id="KW-0812">Transmembrane</keyword>
<dbReference type="PANTHER" id="PTHR32361:SF24">
    <property type="entry name" value="REDUCTASE, PUTATIVE (AFU_ORTHOLOGUE AFUA_3G10820)-RELATED"/>
    <property type="match status" value="1"/>
</dbReference>
<dbReference type="EC" id="1.16.1.9" evidence="2"/>
<evidence type="ECO:0000313" key="12">
    <source>
        <dbReference type="EMBL" id="KAH7016636.1"/>
    </source>
</evidence>
<dbReference type="SUPFAM" id="SSF52343">
    <property type="entry name" value="Ferredoxin reductase-like, C-terminal NADP-linked domain"/>
    <property type="match status" value="1"/>
</dbReference>
<dbReference type="InterPro" id="IPR051410">
    <property type="entry name" value="Ferric/Cupric_Reductase"/>
</dbReference>
<evidence type="ECO:0000256" key="1">
    <source>
        <dbReference type="ARBA" id="ARBA00004651"/>
    </source>
</evidence>
<dbReference type="InterPro" id="IPR039261">
    <property type="entry name" value="FNR_nucleotide-bd"/>
</dbReference>
<accession>A0ABQ8FRG7</accession>
<keyword evidence="13" id="KW-1185">Reference proteome</keyword>
<comment type="catalytic activity">
    <reaction evidence="9">
        <text>2 a Fe(II)-siderophore + NADP(+) + H(+) = 2 a Fe(III)-siderophore + NADPH</text>
        <dbReference type="Rhea" id="RHEA:28795"/>
        <dbReference type="Rhea" id="RHEA-COMP:11342"/>
        <dbReference type="Rhea" id="RHEA-COMP:11344"/>
        <dbReference type="ChEBI" id="CHEBI:15378"/>
        <dbReference type="ChEBI" id="CHEBI:29033"/>
        <dbReference type="ChEBI" id="CHEBI:29034"/>
        <dbReference type="ChEBI" id="CHEBI:57783"/>
        <dbReference type="ChEBI" id="CHEBI:58349"/>
        <dbReference type="EC" id="1.16.1.9"/>
    </reaction>
</comment>
<dbReference type="Pfam" id="PF01794">
    <property type="entry name" value="Ferric_reduct"/>
    <property type="match status" value="1"/>
</dbReference>
<evidence type="ECO:0000313" key="13">
    <source>
        <dbReference type="Proteomes" id="UP000774617"/>
    </source>
</evidence>
<dbReference type="Pfam" id="PF08022">
    <property type="entry name" value="FAD_binding_8"/>
    <property type="match status" value="1"/>
</dbReference>
<sequence length="521" mass="58783">ARNAKRKKTFSEQNYYAKPNTYYAWFQRHLLYAPLFRSRKYNSYAISKKNEQTGRNDVVLVLGSIPGRIQALYVLAYFGLSAFLCLFRVDWSDRDTAAKATLQHSGTISTLNLIPLILLACRNNPMLGFCGISGYTRNTLHRWCGRLFVVGVLCHSLAYLLPQAWQGGMEILKYSYKGNEFLIWGTIAGTASCIILGQTIAPIRHALYETFYYIHISLATVAVVGVWMHCQAGNLSALLFVQIAVFIWLTEAALRVSNVVFRNFGPGATKAEISRTKDEKVAQVNLTVARPWKLEPGQHIYLTIPKIGWFTSHPFSVAWVDDEADQTGINLLVRRHSGFTAGVHSAVGGDKAPSSALTAVVQGPFGRNSFDSYGNVMFFASGVGITPHLMQIEHLQESRLHKTAAVLQIRLFWFIGSLDLFEVAWPQIKRLVDRHEYPDNILSIQLWATVKRKGLWSEELRRYNIEVNYMTLEYRQVKEALEIELEKEKGAAAVSVCGSGRFMDIVCDAVRRVKAKWNVDL</sequence>
<dbReference type="InterPro" id="IPR017938">
    <property type="entry name" value="Riboflavin_synthase-like_b-brl"/>
</dbReference>
<comment type="caution">
    <text evidence="12">The sequence shown here is derived from an EMBL/GenBank/DDBJ whole genome shotgun (WGS) entry which is preliminary data.</text>
</comment>
<evidence type="ECO:0000256" key="3">
    <source>
        <dbReference type="ARBA" id="ARBA00022448"/>
    </source>
</evidence>
<reference evidence="12 13" key="1">
    <citation type="journal article" date="2021" name="Nat. Commun.">
        <title>Genetic determinants of endophytism in the Arabidopsis root mycobiome.</title>
        <authorList>
            <person name="Mesny F."/>
            <person name="Miyauchi S."/>
            <person name="Thiergart T."/>
            <person name="Pickel B."/>
            <person name="Atanasova L."/>
            <person name="Karlsson M."/>
            <person name="Huettel B."/>
            <person name="Barry K.W."/>
            <person name="Haridas S."/>
            <person name="Chen C."/>
            <person name="Bauer D."/>
            <person name="Andreopoulos W."/>
            <person name="Pangilinan J."/>
            <person name="LaButti K."/>
            <person name="Riley R."/>
            <person name="Lipzen A."/>
            <person name="Clum A."/>
            <person name="Drula E."/>
            <person name="Henrissat B."/>
            <person name="Kohler A."/>
            <person name="Grigoriev I.V."/>
            <person name="Martin F.M."/>
            <person name="Hacquard S."/>
        </authorList>
    </citation>
    <scope>NUCLEOTIDE SEQUENCE [LARGE SCALE GENOMIC DNA]</scope>
    <source>
        <strain evidence="12 13">MPI-SDFR-AT-0080</strain>
    </source>
</reference>
<dbReference type="InterPro" id="IPR013130">
    <property type="entry name" value="Fe3_Rdtase_TM_dom"/>
</dbReference>
<keyword evidence="8 10" id="KW-0472">Membrane</keyword>
<keyword evidence="7" id="KW-0406">Ion transport</keyword>
<protein>
    <recommendedName>
        <fullName evidence="2">ferric-chelate reductase (NADPH)</fullName>
        <ecNumber evidence="2">1.16.1.9</ecNumber>
    </recommendedName>
</protein>